<dbReference type="Proteomes" id="UP000198666">
    <property type="component" value="Unassembled WGS sequence"/>
</dbReference>
<keyword evidence="1" id="KW-1133">Transmembrane helix</keyword>
<dbReference type="OrthoDB" id="4272751at2"/>
<dbReference type="PANTHER" id="PTHR37314">
    <property type="entry name" value="SLR0142 PROTEIN"/>
    <property type="match status" value="1"/>
</dbReference>
<feature type="transmembrane region" description="Helical" evidence="1">
    <location>
        <begin position="53"/>
        <end position="75"/>
    </location>
</feature>
<gene>
    <name evidence="2" type="ORF">SAMN05421663_102400</name>
</gene>
<accession>A0A1G6LIN1</accession>
<evidence type="ECO:0000256" key="1">
    <source>
        <dbReference type="SAM" id="Phobius"/>
    </source>
</evidence>
<evidence type="ECO:0000313" key="3">
    <source>
        <dbReference type="Proteomes" id="UP000198666"/>
    </source>
</evidence>
<dbReference type="InterPro" id="IPR010699">
    <property type="entry name" value="DUF1275"/>
</dbReference>
<keyword evidence="1" id="KW-0472">Membrane</keyword>
<sequence length="212" mass="22469">MHIKRDHITIMLLCALSGVIDVLGYIGLSHVFTANMTGNIVLLGIGIGDARQAVLSNAAIALAGFVIGIAATVLVQKKNGTSRSILFWEFILFLFVAAMILLMPIGEVLSSVILLLLSTAMGMQTIAGRNLKIAGLSSTVLTSTLAAFVEGLMGKTRKPSLDTYLRGAAILLYLLGAAAGSFSERIIGLNTIWLGVVLLAIILLIQRKPTHQ</sequence>
<dbReference type="RefSeq" id="WP_093726218.1">
    <property type="nucleotide sequence ID" value="NZ_FMZB01000002.1"/>
</dbReference>
<dbReference type="AlphaFoldDB" id="A0A1G6LIN1"/>
<feature type="transmembrane region" description="Helical" evidence="1">
    <location>
        <begin position="186"/>
        <end position="205"/>
    </location>
</feature>
<dbReference type="Pfam" id="PF06912">
    <property type="entry name" value="DUF1275"/>
    <property type="match status" value="1"/>
</dbReference>
<feature type="transmembrane region" description="Helical" evidence="1">
    <location>
        <begin position="12"/>
        <end position="33"/>
    </location>
</feature>
<dbReference type="PANTHER" id="PTHR37314:SF4">
    <property type="entry name" value="UPF0700 TRANSMEMBRANE PROTEIN YOAK"/>
    <property type="match status" value="1"/>
</dbReference>
<feature type="transmembrane region" description="Helical" evidence="1">
    <location>
        <begin position="164"/>
        <end position="180"/>
    </location>
</feature>
<dbReference type="EMBL" id="FMZB01000002">
    <property type="protein sequence ID" value="SDC43101.1"/>
    <property type="molecule type" value="Genomic_DNA"/>
</dbReference>
<dbReference type="STRING" id="361279.SAMN05421663_102400"/>
<feature type="transmembrane region" description="Helical" evidence="1">
    <location>
        <begin position="87"/>
        <end position="113"/>
    </location>
</feature>
<proteinExistence type="predicted"/>
<organism evidence="2 3">
    <name type="scientific">Terribacillus halophilus</name>
    <dbReference type="NCBI Taxonomy" id="361279"/>
    <lineage>
        <taxon>Bacteria</taxon>
        <taxon>Bacillati</taxon>
        <taxon>Bacillota</taxon>
        <taxon>Bacilli</taxon>
        <taxon>Bacillales</taxon>
        <taxon>Bacillaceae</taxon>
        <taxon>Terribacillus</taxon>
    </lineage>
</organism>
<evidence type="ECO:0000313" key="2">
    <source>
        <dbReference type="EMBL" id="SDC43101.1"/>
    </source>
</evidence>
<keyword evidence="3" id="KW-1185">Reference proteome</keyword>
<reference evidence="3" key="1">
    <citation type="submission" date="2016-10" db="EMBL/GenBank/DDBJ databases">
        <authorList>
            <person name="Varghese N."/>
            <person name="Submissions S."/>
        </authorList>
    </citation>
    <scope>NUCLEOTIDE SEQUENCE [LARGE SCALE GENOMIC DNA]</scope>
    <source>
        <strain evidence="3">DSM 21620</strain>
    </source>
</reference>
<name>A0A1G6LIN1_9BACI</name>
<protein>
    <submittedName>
        <fullName evidence="2">Uncharacterized membrane protein YoaK, UPF0700 family</fullName>
    </submittedName>
</protein>
<keyword evidence="1" id="KW-0812">Transmembrane</keyword>